<accession>A0AA86U6X2</accession>
<dbReference type="EMBL" id="CATOUU010000715">
    <property type="protein sequence ID" value="CAI9943404.1"/>
    <property type="molecule type" value="Genomic_DNA"/>
</dbReference>
<dbReference type="EMBL" id="CAXDID020000349">
    <property type="protein sequence ID" value="CAL6080856.1"/>
    <property type="molecule type" value="Genomic_DNA"/>
</dbReference>
<gene>
    <name evidence="1" type="ORF">HINF_LOCUS31049</name>
    <name evidence="2" type="ORF">HINF_LOCUS60064</name>
</gene>
<reference evidence="2 3" key="2">
    <citation type="submission" date="2024-07" db="EMBL/GenBank/DDBJ databases">
        <authorList>
            <person name="Akdeniz Z."/>
        </authorList>
    </citation>
    <scope>NUCLEOTIDE SEQUENCE [LARGE SCALE GENOMIC DNA]</scope>
</reference>
<comment type="caution">
    <text evidence="1">The sequence shown here is derived from an EMBL/GenBank/DDBJ whole genome shotgun (WGS) entry which is preliminary data.</text>
</comment>
<dbReference type="AlphaFoldDB" id="A0AA86U6X2"/>
<evidence type="ECO:0000313" key="2">
    <source>
        <dbReference type="EMBL" id="CAL6080856.1"/>
    </source>
</evidence>
<reference evidence="1" key="1">
    <citation type="submission" date="2023-06" db="EMBL/GenBank/DDBJ databases">
        <authorList>
            <person name="Kurt Z."/>
        </authorList>
    </citation>
    <scope>NUCLEOTIDE SEQUENCE</scope>
</reference>
<evidence type="ECO:0000313" key="3">
    <source>
        <dbReference type="Proteomes" id="UP001642409"/>
    </source>
</evidence>
<proteinExistence type="predicted"/>
<evidence type="ECO:0000313" key="1">
    <source>
        <dbReference type="EMBL" id="CAI9943404.1"/>
    </source>
</evidence>
<organism evidence="1">
    <name type="scientific">Hexamita inflata</name>
    <dbReference type="NCBI Taxonomy" id="28002"/>
    <lineage>
        <taxon>Eukaryota</taxon>
        <taxon>Metamonada</taxon>
        <taxon>Diplomonadida</taxon>
        <taxon>Hexamitidae</taxon>
        <taxon>Hexamitinae</taxon>
        <taxon>Hexamita</taxon>
    </lineage>
</organism>
<protein>
    <submittedName>
        <fullName evidence="2">Hypothetical_protein</fullName>
    </submittedName>
</protein>
<sequence>MNSNTPIITNSSQCTTIVSFNYLNSLHDERLNTTIITRKLYDRAVNSQLLAYNIKEFKNKTNKKKGQMDLRRRCALRKLLKFIRHIQLQYYIGIHFIKIASSSVLANTIPERTDQQMFCELKMKC</sequence>
<dbReference type="Proteomes" id="UP001642409">
    <property type="component" value="Unassembled WGS sequence"/>
</dbReference>
<keyword evidence="3" id="KW-1185">Reference proteome</keyword>
<name>A0AA86U6X2_9EUKA</name>